<dbReference type="EMBL" id="NLAX01001139">
    <property type="protein sequence ID" value="PKS06054.1"/>
    <property type="molecule type" value="Genomic_DNA"/>
</dbReference>
<evidence type="ECO:0000313" key="3">
    <source>
        <dbReference type="EMBL" id="PKS06054.1"/>
    </source>
</evidence>
<protein>
    <submittedName>
        <fullName evidence="3">Uncharacterized protein</fullName>
    </submittedName>
</protein>
<dbReference type="PANTHER" id="PTHR44229">
    <property type="entry name" value="15-HYDROXYPROSTAGLANDIN DEHYDROGENASE [NAD(+)]"/>
    <property type="match status" value="1"/>
</dbReference>
<dbReference type="Proteomes" id="UP000233524">
    <property type="component" value="Unassembled WGS sequence"/>
</dbReference>
<name>A0A2N3N0V0_9PEZI</name>
<dbReference type="GO" id="GO:0016616">
    <property type="term" value="F:oxidoreductase activity, acting on the CH-OH group of donors, NAD or NADP as acceptor"/>
    <property type="evidence" value="ECO:0007669"/>
    <property type="project" value="TreeGrafter"/>
</dbReference>
<comment type="caution">
    <text evidence="3">The sequence shown here is derived from an EMBL/GenBank/DDBJ whole genome shotgun (WGS) entry which is preliminary data.</text>
</comment>
<dbReference type="GO" id="GO:0005737">
    <property type="term" value="C:cytoplasm"/>
    <property type="evidence" value="ECO:0007669"/>
    <property type="project" value="TreeGrafter"/>
</dbReference>
<dbReference type="AlphaFoldDB" id="A0A2N3N0V0"/>
<accession>A0A2N3N0V0</accession>
<dbReference type="Gene3D" id="3.40.50.720">
    <property type="entry name" value="NAD(P)-binding Rossmann-like Domain"/>
    <property type="match status" value="1"/>
</dbReference>
<dbReference type="InterPro" id="IPR002347">
    <property type="entry name" value="SDR_fam"/>
</dbReference>
<comment type="similarity">
    <text evidence="1">Belongs to the short-chain dehydrogenases/reductases (SDR) family.</text>
</comment>
<dbReference type="SUPFAM" id="SSF51735">
    <property type="entry name" value="NAD(P)-binding Rossmann-fold domains"/>
    <property type="match status" value="1"/>
</dbReference>
<dbReference type="Pfam" id="PF00106">
    <property type="entry name" value="adh_short"/>
    <property type="match status" value="1"/>
</dbReference>
<evidence type="ECO:0000256" key="1">
    <source>
        <dbReference type="ARBA" id="ARBA00006484"/>
    </source>
</evidence>
<proteinExistence type="inferred from homology"/>
<dbReference type="PANTHER" id="PTHR44229:SF4">
    <property type="entry name" value="15-HYDROXYPROSTAGLANDIN DEHYDROGENASE [NAD(+)]"/>
    <property type="match status" value="1"/>
</dbReference>
<evidence type="ECO:0000256" key="2">
    <source>
        <dbReference type="ARBA" id="ARBA00023002"/>
    </source>
</evidence>
<dbReference type="CDD" id="cd05233">
    <property type="entry name" value="SDR_c"/>
    <property type="match status" value="1"/>
</dbReference>
<keyword evidence="4" id="KW-1185">Reference proteome</keyword>
<gene>
    <name evidence="3" type="ORF">jhhlp_007888</name>
</gene>
<dbReference type="STRING" id="41688.A0A2N3N0V0"/>
<sequence>MEAKLRGKMPIVTGASSGAQRLCAVTLQKNANPAGFDKDPAIDTSDLIAQSGGEAIFWQTDISNVEQIQAAFVAALSTFGRIDIVVNCASYWALFRKFAEEDDELWTKMPAVNTLGTVRMNRLAMKQFLKQDVDEN</sequence>
<dbReference type="OrthoDB" id="47007at2759"/>
<dbReference type="InParanoid" id="A0A2N3N0V0"/>
<dbReference type="InterPro" id="IPR036291">
    <property type="entry name" value="NAD(P)-bd_dom_sf"/>
</dbReference>
<organism evidence="3 4">
    <name type="scientific">Lomentospora prolificans</name>
    <dbReference type="NCBI Taxonomy" id="41688"/>
    <lineage>
        <taxon>Eukaryota</taxon>
        <taxon>Fungi</taxon>
        <taxon>Dikarya</taxon>
        <taxon>Ascomycota</taxon>
        <taxon>Pezizomycotina</taxon>
        <taxon>Sordariomycetes</taxon>
        <taxon>Hypocreomycetidae</taxon>
        <taxon>Microascales</taxon>
        <taxon>Microascaceae</taxon>
        <taxon>Lomentospora</taxon>
    </lineage>
</organism>
<dbReference type="VEuPathDB" id="FungiDB:jhhlp_007888"/>
<evidence type="ECO:0000313" key="4">
    <source>
        <dbReference type="Proteomes" id="UP000233524"/>
    </source>
</evidence>
<reference evidence="3 4" key="1">
    <citation type="journal article" date="2017" name="G3 (Bethesda)">
        <title>First Draft Genome Sequence of the Pathogenic Fungus Lomentospora prolificans (Formerly Scedosporium prolificans).</title>
        <authorList>
            <person name="Luo R."/>
            <person name="Zimin A."/>
            <person name="Workman R."/>
            <person name="Fan Y."/>
            <person name="Pertea G."/>
            <person name="Grossman N."/>
            <person name="Wear M.P."/>
            <person name="Jia B."/>
            <person name="Miller H."/>
            <person name="Casadevall A."/>
            <person name="Timp W."/>
            <person name="Zhang S.X."/>
            <person name="Salzberg S.L."/>
        </authorList>
    </citation>
    <scope>NUCLEOTIDE SEQUENCE [LARGE SCALE GENOMIC DNA]</scope>
    <source>
        <strain evidence="3 4">JHH-5317</strain>
    </source>
</reference>
<keyword evidence="2" id="KW-0560">Oxidoreductase</keyword>